<dbReference type="AlphaFoldDB" id="A0A4W5KDJ8"/>
<reference evidence="2" key="2">
    <citation type="submission" date="2025-08" db="UniProtKB">
        <authorList>
            <consortium name="Ensembl"/>
        </authorList>
    </citation>
    <scope>IDENTIFICATION</scope>
</reference>
<reference evidence="3" key="1">
    <citation type="submission" date="2018-06" db="EMBL/GenBank/DDBJ databases">
        <title>Genome assembly of Danube salmon.</title>
        <authorList>
            <person name="Macqueen D.J."/>
            <person name="Gundappa M.K."/>
        </authorList>
    </citation>
    <scope>NUCLEOTIDE SEQUENCE [LARGE SCALE GENOMIC DNA]</scope>
</reference>
<feature type="signal peptide" evidence="1">
    <location>
        <begin position="1"/>
        <end position="21"/>
    </location>
</feature>
<dbReference type="Proteomes" id="UP000314982">
    <property type="component" value="Unassembled WGS sequence"/>
</dbReference>
<evidence type="ECO:0000313" key="3">
    <source>
        <dbReference type="Proteomes" id="UP000314982"/>
    </source>
</evidence>
<keyword evidence="1" id="KW-0732">Signal</keyword>
<dbReference type="Ensembl" id="ENSHHUT00000014682.1">
    <property type="protein sequence ID" value="ENSHHUP00000014207.1"/>
    <property type="gene ID" value="ENSHHUG00000008783.1"/>
</dbReference>
<organism evidence="2 3">
    <name type="scientific">Hucho hucho</name>
    <name type="common">huchen</name>
    <dbReference type="NCBI Taxonomy" id="62062"/>
    <lineage>
        <taxon>Eukaryota</taxon>
        <taxon>Metazoa</taxon>
        <taxon>Chordata</taxon>
        <taxon>Craniata</taxon>
        <taxon>Vertebrata</taxon>
        <taxon>Euteleostomi</taxon>
        <taxon>Actinopterygii</taxon>
        <taxon>Neopterygii</taxon>
        <taxon>Teleostei</taxon>
        <taxon>Protacanthopterygii</taxon>
        <taxon>Salmoniformes</taxon>
        <taxon>Salmonidae</taxon>
        <taxon>Salmoninae</taxon>
        <taxon>Hucho</taxon>
    </lineage>
</organism>
<accession>A0A4W5KDJ8</accession>
<protein>
    <submittedName>
        <fullName evidence="2">Uncharacterized protein</fullName>
    </submittedName>
</protein>
<evidence type="ECO:0000313" key="2">
    <source>
        <dbReference type="Ensembl" id="ENSHHUP00000014207.1"/>
    </source>
</evidence>
<evidence type="ECO:0000256" key="1">
    <source>
        <dbReference type="SAM" id="SignalP"/>
    </source>
</evidence>
<name>A0A4W5KDJ8_9TELE</name>
<proteinExistence type="predicted"/>
<feature type="chain" id="PRO_5021249011" evidence="1">
    <location>
        <begin position="22"/>
        <end position="86"/>
    </location>
</feature>
<reference evidence="2" key="3">
    <citation type="submission" date="2025-09" db="UniProtKB">
        <authorList>
            <consortium name="Ensembl"/>
        </authorList>
    </citation>
    <scope>IDENTIFICATION</scope>
</reference>
<dbReference type="STRING" id="62062.ENSHHUP00000014207"/>
<keyword evidence="3" id="KW-1185">Reference proteome</keyword>
<sequence length="86" mass="9355">MAPQLLPLLSLVSTLYLVAQGQEQPQPMQEEPITVSKYCGLAYLTLMFLTSINACSLTGPTSRVCLGKEGRNSIDLGSRVLNSKRI</sequence>